<dbReference type="SUPFAM" id="SSF53756">
    <property type="entry name" value="UDP-Glycosyltransferase/glycogen phosphorylase"/>
    <property type="match status" value="1"/>
</dbReference>
<dbReference type="EMBL" id="FOKV01000001">
    <property type="protein sequence ID" value="SFB69800.1"/>
    <property type="molecule type" value="Genomic_DNA"/>
</dbReference>
<organism evidence="3 4">
    <name type="scientific">Zunongwangia mangrovi</name>
    <dbReference type="NCBI Taxonomy" id="1334022"/>
    <lineage>
        <taxon>Bacteria</taxon>
        <taxon>Pseudomonadati</taxon>
        <taxon>Bacteroidota</taxon>
        <taxon>Flavobacteriia</taxon>
        <taxon>Flavobacteriales</taxon>
        <taxon>Flavobacteriaceae</taxon>
        <taxon>Zunongwangia</taxon>
    </lineage>
</organism>
<evidence type="ECO:0000313" key="3">
    <source>
        <dbReference type="EMBL" id="SFB69800.1"/>
    </source>
</evidence>
<protein>
    <submittedName>
        <fullName evidence="3">Glycosyltransferase involved in cell wall bisynthesis</fullName>
    </submittedName>
</protein>
<evidence type="ECO:0000259" key="2">
    <source>
        <dbReference type="Pfam" id="PF00534"/>
    </source>
</evidence>
<dbReference type="RefSeq" id="WP_245758543.1">
    <property type="nucleotide sequence ID" value="NZ_FOKV01000001.1"/>
</dbReference>
<dbReference type="AlphaFoldDB" id="A0A1I1DAF1"/>
<dbReference type="Proteomes" id="UP000199438">
    <property type="component" value="Unassembled WGS sequence"/>
</dbReference>
<dbReference type="Pfam" id="PF00534">
    <property type="entry name" value="Glycos_transf_1"/>
    <property type="match status" value="1"/>
</dbReference>
<evidence type="ECO:0000256" key="1">
    <source>
        <dbReference type="ARBA" id="ARBA00022679"/>
    </source>
</evidence>
<dbReference type="PANTHER" id="PTHR46401:SF2">
    <property type="entry name" value="GLYCOSYLTRANSFERASE WBBK-RELATED"/>
    <property type="match status" value="1"/>
</dbReference>
<dbReference type="GO" id="GO:0016757">
    <property type="term" value="F:glycosyltransferase activity"/>
    <property type="evidence" value="ECO:0007669"/>
    <property type="project" value="InterPro"/>
</dbReference>
<feature type="domain" description="Glycosyl transferase family 1" evidence="2">
    <location>
        <begin position="198"/>
        <end position="344"/>
    </location>
</feature>
<reference evidence="4" key="1">
    <citation type="submission" date="2016-10" db="EMBL/GenBank/DDBJ databases">
        <authorList>
            <person name="Varghese N."/>
            <person name="Submissions S."/>
        </authorList>
    </citation>
    <scope>NUCLEOTIDE SEQUENCE [LARGE SCALE GENOMIC DNA]</scope>
    <source>
        <strain evidence="4">DSM 24499</strain>
    </source>
</reference>
<dbReference type="STRING" id="1334022.SAMN04487907_101130"/>
<proteinExistence type="predicted"/>
<accession>A0A1I1DAF1</accession>
<name>A0A1I1DAF1_9FLAO</name>
<dbReference type="InterPro" id="IPR001296">
    <property type="entry name" value="Glyco_trans_1"/>
</dbReference>
<dbReference type="GO" id="GO:0009103">
    <property type="term" value="P:lipopolysaccharide biosynthetic process"/>
    <property type="evidence" value="ECO:0007669"/>
    <property type="project" value="TreeGrafter"/>
</dbReference>
<dbReference type="Gene3D" id="3.40.50.2000">
    <property type="entry name" value="Glycogen Phosphorylase B"/>
    <property type="match status" value="2"/>
</dbReference>
<gene>
    <name evidence="3" type="ORF">SAMN04487907_101130</name>
</gene>
<keyword evidence="4" id="KW-1185">Reference proteome</keyword>
<dbReference type="PANTHER" id="PTHR46401">
    <property type="entry name" value="GLYCOSYLTRANSFERASE WBBK-RELATED"/>
    <property type="match status" value="1"/>
</dbReference>
<keyword evidence="1 3" id="KW-0808">Transferase</keyword>
<evidence type="ECO:0000313" key="4">
    <source>
        <dbReference type="Proteomes" id="UP000199438"/>
    </source>
</evidence>
<sequence>MIKKTKALIFFQYLPPWRIDVFNEMSVYYDLTIAFTDSEREGFKYNRDELLNLLEPEINTVFLTKGFRIGKRPIRFGILGLINSVKPKIIFSHEYAPTSIILAFYKRFFKYKYVITTSDNIAIAQSVKGLKAQSRKYVLKNADALVVYSNRVMNWYRNVFPNLRVEVCPNIQNPESLLGYRSLFPEIINKYEEDFHLNSKKIILYSGRLEHVKGLDLLISAFAESNNRDHILVLVGEGSKKNELLEQSKSLGIYDRVVFAGFCSGAKLYAWYDIANFYILPSRFEPFGAVVNEALIFGCPVLASKHIGAIDFISDKNGKIFEPLDKEKFVNELNNFYSIDHIRQNHRPNLMPVSFKQYVEVFNDFL</sequence>